<dbReference type="PANTHER" id="PTHR45649">
    <property type="entry name" value="AMINO-ACID PERMEASE BAT1"/>
    <property type="match status" value="1"/>
</dbReference>
<dbReference type="OrthoDB" id="3257095at2759"/>
<name>A0A2C5XGT0_9HYPO</name>
<accession>A0A2C5XGT0</accession>
<sequence>MCWVLVNIFAVRAIHYINSFALALHVFGFFIVIGVLAAFTKEKHNADFVFTALTNNSGWNSDFVAWSISLLPALYAYMSVDTAIHFCEEVAEPRTVIPRVMILQAITTSLMTFPFIITVVFCLGNVDQILASPIALTSPFTQILINSTGKVGLSCFLNSFSTFVAMTAGFDMWGAASRAIWSMARDNALPPRFAKLHPRWAVSVWANLAMIPPSILVFSIYIWNTTAFYGIMSGVLVAFQLSYLIPIGINVFYATWSTPLTKGPFQLGRLSWAVHATGFVFGCFAALFMSFPASQPVTTISM</sequence>
<evidence type="ECO:0000256" key="4">
    <source>
        <dbReference type="ARBA" id="ARBA00022989"/>
    </source>
</evidence>
<evidence type="ECO:0000313" key="7">
    <source>
        <dbReference type="EMBL" id="PHH62088.1"/>
    </source>
</evidence>
<dbReference type="EMBL" id="NJET01000082">
    <property type="protein sequence ID" value="PHH62088.1"/>
    <property type="molecule type" value="Genomic_DNA"/>
</dbReference>
<dbReference type="AlphaFoldDB" id="A0A2C5XGT0"/>
<dbReference type="Gene3D" id="1.20.1740.10">
    <property type="entry name" value="Amino acid/polyamine transporter I"/>
    <property type="match status" value="1"/>
</dbReference>
<evidence type="ECO:0000256" key="3">
    <source>
        <dbReference type="ARBA" id="ARBA00022692"/>
    </source>
</evidence>
<reference evidence="7 8" key="1">
    <citation type="submission" date="2017-06" db="EMBL/GenBank/DDBJ databases">
        <title>Ant-infecting Ophiocordyceps genomes reveal a high diversity of potential behavioral manipulation genes and a possible major role for enterotoxins.</title>
        <authorList>
            <person name="De Bekker C."/>
            <person name="Evans H.C."/>
            <person name="Brachmann A."/>
            <person name="Hughes D.P."/>
        </authorList>
    </citation>
    <scope>NUCLEOTIDE SEQUENCE [LARGE SCALE GENOMIC DNA]</scope>
    <source>
        <strain evidence="7 8">Map64</strain>
    </source>
</reference>
<keyword evidence="5 6" id="KW-0472">Membrane</keyword>
<keyword evidence="8" id="KW-1185">Reference proteome</keyword>
<comment type="subcellular location">
    <subcellularLocation>
        <location evidence="1">Membrane</location>
        <topology evidence="1">Multi-pass membrane protein</topology>
    </subcellularLocation>
</comment>
<dbReference type="GO" id="GO:0022857">
    <property type="term" value="F:transmembrane transporter activity"/>
    <property type="evidence" value="ECO:0007669"/>
    <property type="project" value="InterPro"/>
</dbReference>
<comment type="caution">
    <text evidence="7">The sequence shown here is derived from an EMBL/GenBank/DDBJ whole genome shotgun (WGS) entry which is preliminary data.</text>
</comment>
<organism evidence="7 8">
    <name type="scientific">Ophiocordyceps australis</name>
    <dbReference type="NCBI Taxonomy" id="1399860"/>
    <lineage>
        <taxon>Eukaryota</taxon>
        <taxon>Fungi</taxon>
        <taxon>Dikarya</taxon>
        <taxon>Ascomycota</taxon>
        <taxon>Pezizomycotina</taxon>
        <taxon>Sordariomycetes</taxon>
        <taxon>Hypocreomycetidae</taxon>
        <taxon>Hypocreales</taxon>
        <taxon>Ophiocordycipitaceae</taxon>
        <taxon>Ophiocordyceps</taxon>
    </lineage>
</organism>
<dbReference type="PANTHER" id="PTHR45649:SF14">
    <property type="entry name" value="GABA PERMEASE"/>
    <property type="match status" value="1"/>
</dbReference>
<keyword evidence="2" id="KW-0813">Transport</keyword>
<dbReference type="Pfam" id="PF13520">
    <property type="entry name" value="AA_permease_2"/>
    <property type="match status" value="1"/>
</dbReference>
<feature type="transmembrane region" description="Helical" evidence="6">
    <location>
        <begin position="229"/>
        <end position="252"/>
    </location>
</feature>
<feature type="transmembrane region" description="Helical" evidence="6">
    <location>
        <begin position="63"/>
        <end position="80"/>
    </location>
</feature>
<dbReference type="InterPro" id="IPR002293">
    <property type="entry name" value="AA/rel_permease1"/>
</dbReference>
<feature type="transmembrane region" description="Helical" evidence="6">
    <location>
        <begin position="272"/>
        <end position="293"/>
    </location>
</feature>
<evidence type="ECO:0000256" key="6">
    <source>
        <dbReference type="SAM" id="Phobius"/>
    </source>
</evidence>
<feature type="transmembrane region" description="Helical" evidence="6">
    <location>
        <begin position="20"/>
        <end position="39"/>
    </location>
</feature>
<feature type="transmembrane region" description="Helical" evidence="6">
    <location>
        <begin position="101"/>
        <end position="126"/>
    </location>
</feature>
<keyword evidence="3 6" id="KW-0812">Transmembrane</keyword>
<evidence type="ECO:0008006" key="9">
    <source>
        <dbReference type="Google" id="ProtNLM"/>
    </source>
</evidence>
<feature type="transmembrane region" description="Helical" evidence="6">
    <location>
        <begin position="160"/>
        <end position="181"/>
    </location>
</feature>
<proteinExistence type="predicted"/>
<keyword evidence="4 6" id="KW-1133">Transmembrane helix</keyword>
<dbReference type="GO" id="GO:0016020">
    <property type="term" value="C:membrane"/>
    <property type="evidence" value="ECO:0007669"/>
    <property type="project" value="UniProtKB-SubCell"/>
</dbReference>
<dbReference type="STRING" id="1399860.A0A2C5XGT0"/>
<evidence type="ECO:0000313" key="8">
    <source>
        <dbReference type="Proteomes" id="UP000226192"/>
    </source>
</evidence>
<evidence type="ECO:0000256" key="5">
    <source>
        <dbReference type="ARBA" id="ARBA00023136"/>
    </source>
</evidence>
<evidence type="ECO:0000256" key="2">
    <source>
        <dbReference type="ARBA" id="ARBA00022448"/>
    </source>
</evidence>
<protein>
    <recommendedName>
        <fullName evidence="9">Amino acid transporter transmembrane domain-containing protein</fullName>
    </recommendedName>
</protein>
<feature type="transmembrane region" description="Helical" evidence="6">
    <location>
        <begin position="202"/>
        <end position="223"/>
    </location>
</feature>
<gene>
    <name evidence="7" type="ORF">CDD81_7581</name>
</gene>
<dbReference type="Proteomes" id="UP000226192">
    <property type="component" value="Unassembled WGS sequence"/>
</dbReference>
<evidence type="ECO:0000256" key="1">
    <source>
        <dbReference type="ARBA" id="ARBA00004141"/>
    </source>
</evidence>